<dbReference type="EC" id="2.7.8.7" evidence="8"/>
<keyword evidence="6 8" id="KW-0443">Lipid metabolism</keyword>
<comment type="catalytic activity">
    <reaction evidence="8">
        <text>apo-[ACP] + CoA = holo-[ACP] + adenosine 3',5'-bisphosphate + H(+)</text>
        <dbReference type="Rhea" id="RHEA:12068"/>
        <dbReference type="Rhea" id="RHEA-COMP:9685"/>
        <dbReference type="Rhea" id="RHEA-COMP:9690"/>
        <dbReference type="ChEBI" id="CHEBI:15378"/>
        <dbReference type="ChEBI" id="CHEBI:29999"/>
        <dbReference type="ChEBI" id="CHEBI:57287"/>
        <dbReference type="ChEBI" id="CHEBI:58343"/>
        <dbReference type="ChEBI" id="CHEBI:64479"/>
        <dbReference type="EC" id="2.7.8.7"/>
    </reaction>
</comment>
<evidence type="ECO:0000256" key="5">
    <source>
        <dbReference type="ARBA" id="ARBA00022842"/>
    </source>
</evidence>
<evidence type="ECO:0000256" key="8">
    <source>
        <dbReference type="HAMAP-Rule" id="MF_00101"/>
    </source>
</evidence>
<accession>A0ABY6J2M3</accession>
<keyword evidence="4 8" id="KW-0276">Fatty acid metabolism</keyword>
<reference evidence="10" key="1">
    <citation type="submission" date="2022-10" db="EMBL/GenBank/DDBJ databases">
        <title>Chitinophaga sp. nov., isolated from soil.</title>
        <authorList>
            <person name="Jeon C.O."/>
        </authorList>
    </citation>
    <scope>NUCLEOTIDE SEQUENCE</scope>
    <source>
        <strain evidence="10">R8</strain>
    </source>
</reference>
<evidence type="ECO:0000256" key="7">
    <source>
        <dbReference type="ARBA" id="ARBA00023160"/>
    </source>
</evidence>
<evidence type="ECO:0000313" key="11">
    <source>
        <dbReference type="Proteomes" id="UP001162741"/>
    </source>
</evidence>
<dbReference type="EMBL" id="CP107006">
    <property type="protein sequence ID" value="UYQ93897.1"/>
    <property type="molecule type" value="Genomic_DNA"/>
</dbReference>
<feature type="binding site" evidence="8">
    <location>
        <position position="56"/>
    </location>
    <ligand>
        <name>Mg(2+)</name>
        <dbReference type="ChEBI" id="CHEBI:18420"/>
    </ligand>
</feature>
<comment type="similarity">
    <text evidence="8">Belongs to the P-Pant transferase superfamily. AcpS family.</text>
</comment>
<keyword evidence="3 8" id="KW-0479">Metal-binding</keyword>
<comment type="subcellular location">
    <subcellularLocation>
        <location evidence="8">Cytoplasm</location>
    </subcellularLocation>
</comment>
<dbReference type="Pfam" id="PF01648">
    <property type="entry name" value="ACPS"/>
    <property type="match status" value="1"/>
</dbReference>
<keyword evidence="7 8" id="KW-0275">Fatty acid biosynthesis</keyword>
<comment type="function">
    <text evidence="8">Transfers the 4'-phosphopantetheine moiety from coenzyme A to a Ser of acyl-carrier-protein.</text>
</comment>
<sequence length="126" mass="13891">MITGIGTDIVEVERVAAKIDKGQGFRELVFTPHEIGYCELQGSKYESYAARFAAKEAFLKALGTGYGHGGVHFYEIEIRNDAAGKPEIYLIGDAEKLYAERNIRQVSVSLSHVKTMATAFVIIEGF</sequence>
<name>A0ABY6J2M3_9BACT</name>
<dbReference type="RefSeq" id="WP_244837025.1">
    <property type="nucleotide sequence ID" value="NZ_CP107006.1"/>
</dbReference>
<dbReference type="Gene3D" id="3.90.470.20">
    <property type="entry name" value="4'-phosphopantetheinyl transferase domain"/>
    <property type="match status" value="1"/>
</dbReference>
<organism evidence="10 11">
    <name type="scientific">Chitinophaga horti</name>
    <dbReference type="NCBI Taxonomy" id="2920382"/>
    <lineage>
        <taxon>Bacteria</taxon>
        <taxon>Pseudomonadati</taxon>
        <taxon>Bacteroidota</taxon>
        <taxon>Chitinophagia</taxon>
        <taxon>Chitinophagales</taxon>
        <taxon>Chitinophagaceae</taxon>
        <taxon>Chitinophaga</taxon>
    </lineage>
</organism>
<feature type="domain" description="4'-phosphopantetheinyl transferase" evidence="9">
    <location>
        <begin position="4"/>
        <end position="100"/>
    </location>
</feature>
<protein>
    <recommendedName>
        <fullName evidence="8">Holo-[acyl-carrier-protein] synthase</fullName>
        <shortName evidence="8">Holo-ACP synthase</shortName>
        <ecNumber evidence="8">2.7.8.7</ecNumber>
    </recommendedName>
    <alternativeName>
        <fullName evidence="8">4'-phosphopantetheinyl transferase AcpS</fullName>
    </alternativeName>
</protein>
<keyword evidence="8" id="KW-0963">Cytoplasm</keyword>
<dbReference type="InterPro" id="IPR002582">
    <property type="entry name" value="ACPS"/>
</dbReference>
<dbReference type="HAMAP" id="MF_00101">
    <property type="entry name" value="AcpS"/>
    <property type="match status" value="1"/>
</dbReference>
<feature type="binding site" evidence="8">
    <location>
        <position position="8"/>
    </location>
    <ligand>
        <name>Mg(2+)</name>
        <dbReference type="ChEBI" id="CHEBI:18420"/>
    </ligand>
</feature>
<dbReference type="InterPro" id="IPR037143">
    <property type="entry name" value="4-PPantetheinyl_Trfase_dom_sf"/>
</dbReference>
<proteinExistence type="inferred from homology"/>
<gene>
    <name evidence="8 10" type="primary">acpS</name>
    <name evidence="10" type="ORF">MKQ68_02150</name>
</gene>
<keyword evidence="2 8" id="KW-0808">Transferase</keyword>
<dbReference type="SUPFAM" id="SSF56214">
    <property type="entry name" value="4'-phosphopantetheinyl transferase"/>
    <property type="match status" value="1"/>
</dbReference>
<comment type="cofactor">
    <cofactor evidence="8">
        <name>Mg(2+)</name>
        <dbReference type="ChEBI" id="CHEBI:18420"/>
    </cofactor>
</comment>
<keyword evidence="5 8" id="KW-0460">Magnesium</keyword>
<evidence type="ECO:0000313" key="10">
    <source>
        <dbReference type="EMBL" id="UYQ93897.1"/>
    </source>
</evidence>
<dbReference type="NCBIfam" id="TIGR00516">
    <property type="entry name" value="acpS"/>
    <property type="match status" value="1"/>
</dbReference>
<dbReference type="InterPro" id="IPR008278">
    <property type="entry name" value="4-PPantetheinyl_Trfase_dom"/>
</dbReference>
<evidence type="ECO:0000256" key="2">
    <source>
        <dbReference type="ARBA" id="ARBA00022679"/>
    </source>
</evidence>
<evidence type="ECO:0000256" key="4">
    <source>
        <dbReference type="ARBA" id="ARBA00022832"/>
    </source>
</evidence>
<evidence type="ECO:0000256" key="6">
    <source>
        <dbReference type="ARBA" id="ARBA00023098"/>
    </source>
</evidence>
<dbReference type="InterPro" id="IPR004568">
    <property type="entry name" value="Ppantetheine-prot_Trfase_dom"/>
</dbReference>
<dbReference type="Proteomes" id="UP001162741">
    <property type="component" value="Chromosome"/>
</dbReference>
<evidence type="ECO:0000256" key="1">
    <source>
        <dbReference type="ARBA" id="ARBA00022516"/>
    </source>
</evidence>
<dbReference type="GO" id="GO:0008897">
    <property type="term" value="F:holo-[acyl-carrier-protein] synthase activity"/>
    <property type="evidence" value="ECO:0007669"/>
    <property type="project" value="UniProtKB-EC"/>
</dbReference>
<keyword evidence="11" id="KW-1185">Reference proteome</keyword>
<evidence type="ECO:0000259" key="9">
    <source>
        <dbReference type="Pfam" id="PF01648"/>
    </source>
</evidence>
<evidence type="ECO:0000256" key="3">
    <source>
        <dbReference type="ARBA" id="ARBA00022723"/>
    </source>
</evidence>
<keyword evidence="1 8" id="KW-0444">Lipid biosynthesis</keyword>
<dbReference type="NCBIfam" id="TIGR00556">
    <property type="entry name" value="pantethn_trn"/>
    <property type="match status" value="1"/>
</dbReference>